<evidence type="ECO:0000313" key="6">
    <source>
        <dbReference type="Proteomes" id="UP000264208"/>
    </source>
</evidence>
<dbReference type="GO" id="GO:0004519">
    <property type="term" value="F:endonuclease activity"/>
    <property type="evidence" value="ECO:0007669"/>
    <property type="project" value="UniProtKB-KW"/>
</dbReference>
<evidence type="ECO:0000313" key="5">
    <source>
        <dbReference type="EMBL" id="BAP61493.1"/>
    </source>
</evidence>
<evidence type="ECO:0000256" key="1">
    <source>
        <dbReference type="ARBA" id="ARBA00022722"/>
    </source>
</evidence>
<dbReference type="GO" id="GO:0016787">
    <property type="term" value="F:hydrolase activity"/>
    <property type="evidence" value="ECO:0007669"/>
    <property type="project" value="UniProtKB-KW"/>
</dbReference>
<dbReference type="InterPro" id="IPR016071">
    <property type="entry name" value="Staphylococal_nuclease_OB-fold"/>
</dbReference>
<proteinExistence type="predicted"/>
<protein>
    <submittedName>
        <fullName evidence="5">Putative nuclease</fullName>
    </submittedName>
</protein>
<dbReference type="AlphaFoldDB" id="A0A2Z5PGC4"/>
<dbReference type="InterPro" id="IPR035437">
    <property type="entry name" value="SNase_OB-fold_sf"/>
</dbReference>
<dbReference type="PANTHER" id="PTHR12302">
    <property type="entry name" value="EBNA2 BINDING PROTEIN P100"/>
    <property type="match status" value="1"/>
</dbReference>
<dbReference type="EMBL" id="AP011526">
    <property type="protein sequence ID" value="BAP61493.1"/>
    <property type="molecule type" value="Genomic_DNA"/>
</dbReference>
<keyword evidence="3" id="KW-0378">Hydrolase</keyword>
<name>A0A2Z5PGC4_METMI</name>
<evidence type="ECO:0000256" key="2">
    <source>
        <dbReference type="ARBA" id="ARBA00022759"/>
    </source>
</evidence>
<dbReference type="Pfam" id="PF00565">
    <property type="entry name" value="SNase"/>
    <property type="match status" value="1"/>
</dbReference>
<dbReference type="InterPro" id="IPR002071">
    <property type="entry name" value="Thermonucl_AS"/>
</dbReference>
<dbReference type="SUPFAM" id="SSF50199">
    <property type="entry name" value="Staphylococcal nuclease"/>
    <property type="match status" value="1"/>
</dbReference>
<dbReference type="PROSITE" id="PS50830">
    <property type="entry name" value="TNASE_3"/>
    <property type="match status" value="1"/>
</dbReference>
<dbReference type="PROSITE" id="PS51257">
    <property type="entry name" value="PROKAR_LIPOPROTEIN"/>
    <property type="match status" value="1"/>
</dbReference>
<reference evidence="5 6" key="1">
    <citation type="submission" date="2009-06" db="EMBL/GenBank/DDBJ databases">
        <title>Molecular Evidence for Microbiologically Influenced Corrosion from genome of Methanogen.</title>
        <authorList>
            <person name="Ito N."/>
            <person name="Tsurumaru H."/>
            <person name="Shimizu A."/>
            <person name="Harada T."/>
            <person name="Hosoyama A."/>
            <person name="Horikawa H."/>
            <person name="Wakai S."/>
            <person name="Sasaki K."/>
            <person name="Nishijima K."/>
            <person name="Ataku H."/>
            <person name="Yamazaki J."/>
            <person name="Mise M."/>
            <person name="Yamazaki S."/>
            <person name="Tanikawa S."/>
            <person name="Harayama S."/>
            <person name="Fujita N."/>
        </authorList>
    </citation>
    <scope>NUCLEOTIDE SEQUENCE [LARGE SCALE GENOMIC DNA]</scope>
    <source>
        <strain evidence="6">KA1 ( NBRC 102054)</strain>
    </source>
</reference>
<organism evidence="5 6">
    <name type="scientific">Methanococcus maripaludis KA1</name>
    <dbReference type="NCBI Taxonomy" id="637914"/>
    <lineage>
        <taxon>Archaea</taxon>
        <taxon>Methanobacteriati</taxon>
        <taxon>Methanobacteriota</taxon>
        <taxon>Methanomada group</taxon>
        <taxon>Methanococci</taxon>
        <taxon>Methanococcales</taxon>
        <taxon>Methanococcaceae</taxon>
        <taxon>Methanococcus</taxon>
    </lineage>
</organism>
<dbReference type="PANTHER" id="PTHR12302:SF3">
    <property type="entry name" value="SERINE_THREONINE-PROTEIN KINASE 31"/>
    <property type="match status" value="1"/>
</dbReference>
<dbReference type="PROSITE" id="PS01284">
    <property type="entry name" value="TNASE_2"/>
    <property type="match status" value="1"/>
</dbReference>
<dbReference type="Proteomes" id="UP000264208">
    <property type="component" value="Chromosome"/>
</dbReference>
<dbReference type="KEGG" id="mmak:MMKA1_13760"/>
<accession>A0A2Z5PGC4</accession>
<dbReference type="GO" id="GO:0003676">
    <property type="term" value="F:nucleic acid binding"/>
    <property type="evidence" value="ECO:0007669"/>
    <property type="project" value="InterPro"/>
</dbReference>
<gene>
    <name evidence="5" type="ORF">MMKA1_13760</name>
</gene>
<keyword evidence="1" id="KW-0540">Nuclease</keyword>
<evidence type="ECO:0000256" key="3">
    <source>
        <dbReference type="ARBA" id="ARBA00022801"/>
    </source>
</evidence>
<dbReference type="GeneID" id="37875791"/>
<dbReference type="PROSITE" id="PS01123">
    <property type="entry name" value="TNASE_1"/>
    <property type="match status" value="1"/>
</dbReference>
<evidence type="ECO:0000259" key="4">
    <source>
        <dbReference type="PROSITE" id="PS50830"/>
    </source>
</evidence>
<sequence length="185" mass="21678">MKKICFLAPILFLIFSGCISSDNHNYDSKDFIDSHEHLFGTVTRVVDGDTVHVDSSGVDYNIRLLGVDTPETYQKNSVSEYYLDYETPISDTDYLDYWGHLATNYTRDTLENKSVYVVFDKKSDKQDKYGRYLAYIYLKNENFNENLIEYGFARVYTSDFELKNEFLETEKTAKSDRIGLWNYNN</sequence>
<feature type="domain" description="TNase-like" evidence="4">
    <location>
        <begin position="36"/>
        <end position="183"/>
    </location>
</feature>
<dbReference type="RefSeq" id="WP_119721127.1">
    <property type="nucleotide sequence ID" value="NZ_AP011526.1"/>
</dbReference>
<dbReference type="Gene3D" id="2.40.50.90">
    <property type="match status" value="1"/>
</dbReference>
<keyword evidence="2" id="KW-0255">Endonuclease</keyword>
<dbReference type="SMART" id="SM00318">
    <property type="entry name" value="SNc"/>
    <property type="match status" value="1"/>
</dbReference>